<feature type="region of interest" description="Disordered" evidence="1">
    <location>
        <begin position="373"/>
        <end position="404"/>
    </location>
</feature>
<keyword evidence="2" id="KW-0472">Membrane</keyword>
<keyword evidence="4" id="KW-1185">Reference proteome</keyword>
<evidence type="ECO:0000313" key="3">
    <source>
        <dbReference type="EMBL" id="MFD1745028.1"/>
    </source>
</evidence>
<keyword evidence="2" id="KW-1133">Transmembrane helix</keyword>
<evidence type="ECO:0008006" key="5">
    <source>
        <dbReference type="Google" id="ProtNLM"/>
    </source>
</evidence>
<accession>A0ABW4M0R7</accession>
<name>A0ABW4M0R7_9HYPH</name>
<dbReference type="EMBL" id="JBHUEQ010000007">
    <property type="protein sequence ID" value="MFD1745028.1"/>
    <property type="molecule type" value="Genomic_DNA"/>
</dbReference>
<feature type="transmembrane region" description="Helical" evidence="2">
    <location>
        <begin position="43"/>
        <end position="64"/>
    </location>
</feature>
<organism evidence="3 4">
    <name type="scientific">Rhizobium helianthi</name>
    <dbReference type="NCBI Taxonomy" id="1132695"/>
    <lineage>
        <taxon>Bacteria</taxon>
        <taxon>Pseudomonadati</taxon>
        <taxon>Pseudomonadota</taxon>
        <taxon>Alphaproteobacteria</taxon>
        <taxon>Hyphomicrobiales</taxon>
        <taxon>Rhizobiaceae</taxon>
        <taxon>Rhizobium/Agrobacterium group</taxon>
        <taxon>Rhizobium</taxon>
    </lineage>
</organism>
<feature type="transmembrane region" description="Helical" evidence="2">
    <location>
        <begin position="108"/>
        <end position="125"/>
    </location>
</feature>
<dbReference type="RefSeq" id="WP_377397912.1">
    <property type="nucleotide sequence ID" value="NZ_JBHUEQ010000007.1"/>
</dbReference>
<protein>
    <recommendedName>
        <fullName evidence="5">Methyl-accepting chemotaxis protein</fullName>
    </recommendedName>
</protein>
<gene>
    <name evidence="3" type="ORF">ACFSE1_06080</name>
</gene>
<dbReference type="Proteomes" id="UP001597322">
    <property type="component" value="Unassembled WGS sequence"/>
</dbReference>
<feature type="transmembrane region" description="Helical" evidence="2">
    <location>
        <begin position="18"/>
        <end position="37"/>
    </location>
</feature>
<feature type="transmembrane region" description="Helical" evidence="2">
    <location>
        <begin position="76"/>
        <end position="96"/>
    </location>
</feature>
<keyword evidence="2" id="KW-0812">Transmembrane</keyword>
<feature type="region of interest" description="Disordered" evidence="1">
    <location>
        <begin position="434"/>
        <end position="459"/>
    </location>
</feature>
<reference evidence="4" key="1">
    <citation type="journal article" date="2019" name="Int. J. Syst. Evol. Microbiol.">
        <title>The Global Catalogue of Microorganisms (GCM) 10K type strain sequencing project: providing services to taxonomists for standard genome sequencing and annotation.</title>
        <authorList>
            <consortium name="The Broad Institute Genomics Platform"/>
            <consortium name="The Broad Institute Genome Sequencing Center for Infectious Disease"/>
            <person name="Wu L."/>
            <person name="Ma J."/>
        </authorList>
    </citation>
    <scope>NUCLEOTIDE SEQUENCE [LARGE SCALE GENOMIC DNA]</scope>
    <source>
        <strain evidence="4">CG52</strain>
    </source>
</reference>
<evidence type="ECO:0000313" key="4">
    <source>
        <dbReference type="Proteomes" id="UP001597322"/>
    </source>
</evidence>
<evidence type="ECO:0000256" key="1">
    <source>
        <dbReference type="SAM" id="MobiDB-lite"/>
    </source>
</evidence>
<sequence>MAKASGASLFLRQHGPMVLFGFLTMLGVSFIWTAKLWDLNTAFVTAAPIGIMFSYLMLSLVAGSMRVHNEQAGDNLYYMGFLFTLSSLGVSLYRFVGDASIDEIVRNFGIAVTSTICGIAFRILFNQMRRDPIDIERSVRHELAEMTRRVRTELDSSAREFSSYRRTSSQMLLEGFEEIAEQAEKTGEAVQKAIETLSRESLKPIQDAAAKLAVISEENLKLVEQRSAKATELANAASERLNEATDRIATIVGGLGSTLEALTTNLNQMKTPDEVLRVEVKPILDAVSKVTELQKLQSDDMANRTEAQISSFLEAVKPVTTIPGQIEASLQPVADLSKALRESLAALAEMPRQMTSLAKSFSATSASIRELVASHPPDDSSSHQSIRMRIGSPDNETPELTAPKERSPQLEAIFDGIGGDASIISRSADQPNVVGPVAVDIPPGDDDDGKPKRGWFRKW</sequence>
<evidence type="ECO:0000256" key="2">
    <source>
        <dbReference type="SAM" id="Phobius"/>
    </source>
</evidence>
<proteinExistence type="predicted"/>
<comment type="caution">
    <text evidence="3">The sequence shown here is derived from an EMBL/GenBank/DDBJ whole genome shotgun (WGS) entry which is preliminary data.</text>
</comment>